<reference evidence="5 6" key="1">
    <citation type="submission" date="2018-11" db="EMBL/GenBank/DDBJ databases">
        <authorList>
            <consortium name="Pathogen Informatics"/>
        </authorList>
    </citation>
    <scope>NUCLEOTIDE SEQUENCE [LARGE SCALE GENOMIC DNA]</scope>
</reference>
<dbReference type="EMBL" id="UYRU01057310">
    <property type="protein sequence ID" value="VDN13773.1"/>
    <property type="molecule type" value="Genomic_DNA"/>
</dbReference>
<dbReference type="PANTHER" id="PTHR13900:SF0">
    <property type="entry name" value="TRANSCRIPTION INITIATION FACTOR TFIID SUBUNIT 1"/>
    <property type="match status" value="1"/>
</dbReference>
<accession>A0A3P7LS52</accession>
<dbReference type="InterPro" id="IPR040240">
    <property type="entry name" value="TAF1"/>
</dbReference>
<dbReference type="GO" id="GO:0017025">
    <property type="term" value="F:TBP-class protein binding"/>
    <property type="evidence" value="ECO:0007669"/>
    <property type="project" value="InterPro"/>
</dbReference>
<evidence type="ECO:0000313" key="5">
    <source>
        <dbReference type="EMBL" id="VDN13773.1"/>
    </source>
</evidence>
<evidence type="ECO:0000256" key="2">
    <source>
        <dbReference type="ARBA" id="ARBA00023242"/>
    </source>
</evidence>
<evidence type="ECO:0000256" key="1">
    <source>
        <dbReference type="ARBA" id="ARBA00004123"/>
    </source>
</evidence>
<dbReference type="AlphaFoldDB" id="A0A3P7LS52"/>
<sequence length="559" mass="61754">MFNRNTWRFGPAKYWYDQLDIPEDADIAKWTVWSRLPLNGTTTCSGYSFESCSPSSSTPTEPGFKKLSEEAVPQEPKQSRLQFSPSENNFLSYQLMEWEEDIIYDAQLSSTKISLSARQNAAFAGWIPSQHCRTMAAFQDAYQGKYPGILGYKTLTGAGADQTAAGSFRIPRSVENAAAVQSITVATSSTPYAFFPVENANILNDSWRWDIIYDPVVAARTQPAFLLTLDLKDEISVMDHVINDDEVAAISGRSRVVLFGSADDAPSGETGELEQQQHPGQQQQQKNAINRASFHVSFGPASTRGMLTGALAKAAQGAEKVKRILGKFNWSQRIFEGWERQAQSSGLVIPEILSRCVPSTLQHGFLAEGDWHSEDGEDVGASETAATMASAAAAASGLPPKDPLNLSNDEFYAMRSGGMFGCLARCGPLQHSTPAVELWPPFFPTFNTPLRLRQFHRVPLKRYVRGTMSQYGVPVPVVNLTKNIQKKMKEREEEKAASGGGDIFFMRTPSDLTGCDGEIVLFEYSEEYPPLMMQASFLLGKGKFKYSLLISISRVLSFR</sequence>
<dbReference type="InterPro" id="IPR022591">
    <property type="entry name" value="TAF1_HAT_dom"/>
</dbReference>
<feature type="compositionally biased region" description="Low complexity" evidence="3">
    <location>
        <begin position="276"/>
        <end position="285"/>
    </location>
</feature>
<dbReference type="PANTHER" id="PTHR13900">
    <property type="entry name" value="TRANSCRIPTION INITIATION FACTOR TFIID"/>
    <property type="match status" value="1"/>
</dbReference>
<evidence type="ECO:0000256" key="3">
    <source>
        <dbReference type="SAM" id="MobiDB-lite"/>
    </source>
</evidence>
<dbReference type="GO" id="GO:0004402">
    <property type="term" value="F:histone acetyltransferase activity"/>
    <property type="evidence" value="ECO:0007669"/>
    <property type="project" value="InterPro"/>
</dbReference>
<evidence type="ECO:0000259" key="4">
    <source>
        <dbReference type="Pfam" id="PF12157"/>
    </source>
</evidence>
<dbReference type="OrthoDB" id="5752at2759"/>
<dbReference type="Proteomes" id="UP000281553">
    <property type="component" value="Unassembled WGS sequence"/>
</dbReference>
<organism evidence="5 6">
    <name type="scientific">Dibothriocephalus latus</name>
    <name type="common">Fish tapeworm</name>
    <name type="synonym">Diphyllobothrium latum</name>
    <dbReference type="NCBI Taxonomy" id="60516"/>
    <lineage>
        <taxon>Eukaryota</taxon>
        <taxon>Metazoa</taxon>
        <taxon>Spiralia</taxon>
        <taxon>Lophotrochozoa</taxon>
        <taxon>Platyhelminthes</taxon>
        <taxon>Cestoda</taxon>
        <taxon>Eucestoda</taxon>
        <taxon>Diphyllobothriidea</taxon>
        <taxon>Diphyllobothriidae</taxon>
        <taxon>Dibothriocephalus</taxon>
    </lineage>
</organism>
<gene>
    <name evidence="5" type="ORF">DILT_LOCUS9604</name>
</gene>
<dbReference type="GO" id="GO:0005669">
    <property type="term" value="C:transcription factor TFIID complex"/>
    <property type="evidence" value="ECO:0007669"/>
    <property type="project" value="InterPro"/>
</dbReference>
<feature type="region of interest" description="Disordered" evidence="3">
    <location>
        <begin position="265"/>
        <end position="287"/>
    </location>
</feature>
<feature type="domain" description="Transcription initiation factor TFIID subunit 1 histone acetyltransferase" evidence="4">
    <location>
        <begin position="405"/>
        <end position="534"/>
    </location>
</feature>
<keyword evidence="6" id="KW-1185">Reference proteome</keyword>
<dbReference type="GO" id="GO:0051123">
    <property type="term" value="P:RNA polymerase II preinitiation complex assembly"/>
    <property type="evidence" value="ECO:0007669"/>
    <property type="project" value="TreeGrafter"/>
</dbReference>
<proteinExistence type="predicted"/>
<dbReference type="GO" id="GO:0016251">
    <property type="term" value="F:RNA polymerase II general transcription initiation factor activity"/>
    <property type="evidence" value="ECO:0007669"/>
    <property type="project" value="InterPro"/>
</dbReference>
<comment type="subcellular location">
    <subcellularLocation>
        <location evidence="1">Nucleus</location>
    </subcellularLocation>
</comment>
<name>A0A3P7LS52_DIBLA</name>
<protein>
    <recommendedName>
        <fullName evidence="4">Transcription initiation factor TFIID subunit 1 histone acetyltransferase domain-containing protein</fullName>
    </recommendedName>
</protein>
<dbReference type="Pfam" id="PF12157">
    <property type="entry name" value="DUF3591"/>
    <property type="match status" value="1"/>
</dbReference>
<keyword evidence="2" id="KW-0539">Nucleus</keyword>
<evidence type="ECO:0000313" key="6">
    <source>
        <dbReference type="Proteomes" id="UP000281553"/>
    </source>
</evidence>